<dbReference type="PROSITE" id="PS50035">
    <property type="entry name" value="PLD"/>
    <property type="match status" value="1"/>
</dbReference>
<dbReference type="InterPro" id="IPR045055">
    <property type="entry name" value="DNA2/NAM7-like"/>
</dbReference>
<name>Z9JH76_9GAMM</name>
<dbReference type="InterPro" id="IPR001736">
    <property type="entry name" value="PLipase_D/transphosphatidylase"/>
</dbReference>
<dbReference type="OrthoDB" id="9757917at2"/>
<feature type="domain" description="PLD phosphodiesterase" evidence="1">
    <location>
        <begin position="1104"/>
        <end position="1131"/>
    </location>
</feature>
<dbReference type="EMBL" id="JDSQ01000033">
    <property type="protein sequence ID" value="EWS77082.1"/>
    <property type="molecule type" value="Genomic_DNA"/>
</dbReference>
<dbReference type="InterPro" id="IPR041677">
    <property type="entry name" value="DNA2/NAM7_AAA_11"/>
</dbReference>
<dbReference type="SUPFAM" id="SSF56024">
    <property type="entry name" value="Phospholipase D/nuclease"/>
    <property type="match status" value="1"/>
</dbReference>
<dbReference type="InterPro" id="IPR025202">
    <property type="entry name" value="PLD-like_dom"/>
</dbReference>
<accession>Z9JH76</accession>
<dbReference type="PIRSF" id="PIRSF026306">
    <property type="entry name" value="UCP026306"/>
    <property type="match status" value="1"/>
</dbReference>
<dbReference type="Gene3D" id="3.40.50.300">
    <property type="entry name" value="P-loop containing nucleotide triphosphate hydrolases"/>
    <property type="match status" value="3"/>
</dbReference>
<dbReference type="InterPro" id="IPR016834">
    <property type="entry name" value="UCP026306"/>
</dbReference>
<reference evidence="3" key="2">
    <citation type="submission" date="2021-11" db="EMBL/GenBank/DDBJ databases">
        <title>Genome sequence of Xylella taiwanensis PLS432.</title>
        <authorList>
            <person name="Weng L.-W."/>
            <person name="Su C.-C."/>
            <person name="Tsai C.-W."/>
            <person name="Kuo C.-H."/>
        </authorList>
    </citation>
    <scope>NUCLEOTIDE SEQUENCE</scope>
    <source>
        <strain evidence="3">PLS432</strain>
    </source>
</reference>
<dbReference type="Gene3D" id="3.30.870.10">
    <property type="entry name" value="Endonuclease Chain A"/>
    <property type="match status" value="1"/>
</dbReference>
<keyword evidence="2" id="KW-0547">Nucleotide-binding</keyword>
<evidence type="ECO:0000259" key="1">
    <source>
        <dbReference type="PROSITE" id="PS50035"/>
    </source>
</evidence>
<keyword evidence="5" id="KW-1185">Reference proteome</keyword>
<dbReference type="InterPro" id="IPR047187">
    <property type="entry name" value="SF1_C_Upf1"/>
</dbReference>
<dbReference type="CDD" id="cd18808">
    <property type="entry name" value="SF1_C_Upf1"/>
    <property type="match status" value="1"/>
</dbReference>
<keyword evidence="2" id="KW-0378">Hydrolase</keyword>
<dbReference type="eggNOG" id="COG1502">
    <property type="taxonomic scope" value="Bacteria"/>
</dbReference>
<dbReference type="EMBL" id="JAJPPU010000002">
    <property type="protein sequence ID" value="MCD8473644.1"/>
    <property type="molecule type" value="Genomic_DNA"/>
</dbReference>
<dbReference type="eggNOG" id="COG0210">
    <property type="taxonomic scope" value="Bacteria"/>
</dbReference>
<dbReference type="Pfam" id="PF13087">
    <property type="entry name" value="AAA_12"/>
    <property type="match status" value="1"/>
</dbReference>
<evidence type="ECO:0000313" key="2">
    <source>
        <dbReference type="EMBL" id="EWS77082.1"/>
    </source>
</evidence>
<organism evidence="2 4">
    <name type="scientific">Xylella taiwanensis</name>
    <dbReference type="NCBI Taxonomy" id="1444770"/>
    <lineage>
        <taxon>Bacteria</taxon>
        <taxon>Pseudomonadati</taxon>
        <taxon>Pseudomonadota</taxon>
        <taxon>Gammaproteobacteria</taxon>
        <taxon>Lysobacterales</taxon>
        <taxon>Lysobacteraceae</taxon>
        <taxon>Xylella</taxon>
    </lineage>
</organism>
<dbReference type="InterPro" id="IPR041679">
    <property type="entry name" value="DNA2/NAM7-like_C"/>
</dbReference>
<dbReference type="RefSeq" id="WP_038272843.1">
    <property type="nucleotide sequence ID" value="NZ_CP053627.1"/>
</dbReference>
<dbReference type="Pfam" id="PF13086">
    <property type="entry name" value="AAA_11"/>
    <property type="match status" value="1"/>
</dbReference>
<dbReference type="KEGG" id="xtw:AB672_04455"/>
<dbReference type="AlphaFoldDB" id="Z9JH76"/>
<dbReference type="InterPro" id="IPR027417">
    <property type="entry name" value="P-loop_NTPase"/>
</dbReference>
<proteinExistence type="predicted"/>
<dbReference type="CDD" id="cd09118">
    <property type="entry name" value="PLDc_yjhR_C_like"/>
    <property type="match status" value="1"/>
</dbReference>
<reference evidence="2 4" key="1">
    <citation type="journal article" date="2014" name="Genome Announc.">
        <title>Draft Genome Sequence of Xylella fastidiosa Pear Leaf Scorch Strain in Taiwan.</title>
        <authorList>
            <person name="Su C.C."/>
            <person name="Deng W.L."/>
            <person name="Jan F.J."/>
            <person name="Chang C.J."/>
            <person name="Huang H."/>
            <person name="Chen J."/>
        </authorList>
    </citation>
    <scope>NUCLEOTIDE SEQUENCE [LARGE SCALE GENOMIC DNA]</scope>
    <source>
        <strain evidence="2 4">PLS229</strain>
    </source>
</reference>
<dbReference type="SUPFAM" id="SSF52540">
    <property type="entry name" value="P-loop containing nucleoside triphosphate hydrolases"/>
    <property type="match status" value="1"/>
</dbReference>
<dbReference type="Pfam" id="PF13091">
    <property type="entry name" value="PLDc_2"/>
    <property type="match status" value="1"/>
</dbReference>
<comment type="caution">
    <text evidence="2">The sequence shown here is derived from an EMBL/GenBank/DDBJ whole genome shotgun (WGS) entry which is preliminary data.</text>
</comment>
<dbReference type="Proteomes" id="UP000020406">
    <property type="component" value="Unassembled WGS sequence"/>
</dbReference>
<dbReference type="GO" id="GO:0006793">
    <property type="term" value="P:phosphorus metabolic process"/>
    <property type="evidence" value="ECO:0007669"/>
    <property type="project" value="UniProtKB-ARBA"/>
</dbReference>
<protein>
    <submittedName>
        <fullName evidence="3">AAA domain-containing protein</fullName>
    </submittedName>
    <submittedName>
        <fullName evidence="2">DNA helicase</fullName>
    </submittedName>
</protein>
<evidence type="ECO:0000313" key="4">
    <source>
        <dbReference type="Proteomes" id="UP000020406"/>
    </source>
</evidence>
<keyword evidence="2" id="KW-0067">ATP-binding</keyword>
<sequence>MQARSSAYASYWRHSLADAETDRGAFDGRHISAFWELSQEHLASGCASRNIVDACFGKDAEQLQAVEVVIRPKVYTLPFEHGTPQHIGTPAIVTPIVALALLARDGRIYPLTRTLVPRDILEPLARGHFSIGCVSDQDAFLTAHPVPGIAFMGNDADPLSNLEFDRQWVDFLAGCDRLLEQIGGGWPGPDEHYTLAKHGYLAKKESFSSGHILALYDHLRRHTPQVPLFERYASTDIAAPEPCLPPHAGFSQRLAHGSNAFPATPAQCDALTHLMAAKAGEILAVNGPPGTGKTTLLLSAVASLWAHAALAHEEPPVIVAASTTNQAVTNIIDAFGHDFATGDGPFAGRWLPNIKSFGAFLPSAKQEAKASEKYQTEEFFDAVESAAYVTEAQQAYLRAAAVAFPEIAPESRSVAAAVEALQKAIRKEAATLAAIEEAWSALSGARDAVRVELGDMPAATMTRRRKQLDNTETEKRLIDDVVTRWEHYRTQESVVYAFFSWLPPVAQKRLRLARLFLKPIWPSYHAQGAWETIRQIDASLKGITRQFDQTLKEHKWCVKRGEAVLHAEQFYMGKWQAALAPLDLSDAASHISIADCESRADMQIRFKIFLLTTHYWEGRWLLDMQALLPNLDEERHKKERSFIEKRWRRRMKLTPCIVSTFFMLPQKMRVYQHDGPGFVSNYLYDFADLLIVDEASQVLPEVAGASFALSKKALVIGDDMQIEPIWSVPASIDIGNLISAKLLAEKGDQEAYERLCKTGKSAASGSVMQIAQMLSRYHYDPALARGMFLYEHHRCFDEIVSYCNALCYRGKLIPKRGSKAEAFDKGDMWPALGYLHIHGVCQKSSGRSRHNMHEAETIAAWLAKHRDALQANYGQPLHHIVGIVTPFSAQVDAISQACRLVGINVSPEKEGTIVGTMHSLQGAQRPVVIFSPVYSKHADGRFIDNRPSMLNVAVSRAKNTFLVFGDMDVFASASKMTPRGLLADYLFRDPSNALSFEHLVRKDLQVPSTDLHVLRDAPAHDTFLLETLKRVQREIHIVTPWMSLKRIEDIGAFAAMRDAVGRDVQVTIYTDPEFNTDNDTCGNKINELLTATDTLRDAGIQVAFVVRIHSKMVIGDDDVFCVGSFNWFSARRDTQYARHETSFIYRGGGLADERDAMLKSLRQRVIDDPVQRSDS</sequence>
<evidence type="ECO:0000313" key="3">
    <source>
        <dbReference type="EMBL" id="MCD8473644.1"/>
    </source>
</evidence>
<dbReference type="GeneID" id="68900537"/>
<dbReference type="GO" id="GO:0004386">
    <property type="term" value="F:helicase activity"/>
    <property type="evidence" value="ECO:0007669"/>
    <property type="project" value="UniProtKB-KW"/>
</dbReference>
<dbReference type="eggNOG" id="COG1112">
    <property type="taxonomic scope" value="Bacteria"/>
</dbReference>
<gene>
    <name evidence="2" type="ORF">AF72_12620</name>
    <name evidence="3" type="ORF">LPH55_09305</name>
</gene>
<dbReference type="STRING" id="1444770.AF72_12620"/>
<dbReference type="PANTHER" id="PTHR10887:SF530">
    <property type="entry name" value="SUPERFAMILY I DNA HELICASES"/>
    <property type="match status" value="1"/>
</dbReference>
<dbReference type="Proteomes" id="UP001430701">
    <property type="component" value="Unassembled WGS sequence"/>
</dbReference>
<dbReference type="PANTHER" id="PTHR10887">
    <property type="entry name" value="DNA2/NAM7 HELICASE FAMILY"/>
    <property type="match status" value="1"/>
</dbReference>
<evidence type="ECO:0000313" key="5">
    <source>
        <dbReference type="Proteomes" id="UP001430701"/>
    </source>
</evidence>
<dbReference type="PATRIC" id="fig|1444770.3.peg.2984"/>
<keyword evidence="2" id="KW-0347">Helicase</keyword>